<dbReference type="SUPFAM" id="SSF53649">
    <property type="entry name" value="Alkaline phosphatase-like"/>
    <property type="match status" value="1"/>
</dbReference>
<feature type="signal peptide" evidence="8">
    <location>
        <begin position="1"/>
        <end position="19"/>
    </location>
</feature>
<dbReference type="InterPro" id="IPR017850">
    <property type="entry name" value="Alkaline_phosphatase_core_sf"/>
</dbReference>
<dbReference type="InterPro" id="IPR050738">
    <property type="entry name" value="Sulfatase"/>
</dbReference>
<accession>A0A9X2A707</accession>
<dbReference type="PROSITE" id="PS00523">
    <property type="entry name" value="SULFATASE_1"/>
    <property type="match status" value="1"/>
</dbReference>
<name>A0A9X2A707_9FLAO</name>
<evidence type="ECO:0000256" key="5">
    <source>
        <dbReference type="ARBA" id="ARBA00022801"/>
    </source>
</evidence>
<evidence type="ECO:0000259" key="9">
    <source>
        <dbReference type="Pfam" id="PF00884"/>
    </source>
</evidence>
<dbReference type="Proteomes" id="UP001139344">
    <property type="component" value="Unassembled WGS sequence"/>
</dbReference>
<dbReference type="PANTHER" id="PTHR42693">
    <property type="entry name" value="ARYLSULFATASE FAMILY MEMBER"/>
    <property type="match status" value="1"/>
</dbReference>
<keyword evidence="7" id="KW-0175">Coiled coil</keyword>
<dbReference type="Gene3D" id="3.40.720.10">
    <property type="entry name" value="Alkaline Phosphatase, subunit A"/>
    <property type="match status" value="1"/>
</dbReference>
<comment type="similarity">
    <text evidence="2">Belongs to the sulfatase family.</text>
</comment>
<sequence length="476" mass="54087">MKTLFSFLLIFTLYFSAGAQEQNFVFILVDDLGWKDLGYMGSEFYETPNIDSLSRESIQFDNAYSSGSVCSPSRAAILTGKHPARLKITDWIPGARFPNKKLKEPPILNELPLEEITIAEKLKENNYSTFYVGKWHLGKKAYSPEHQGFDKNIGGFHKGSPAGGYYSPYNNPALTDGPKGEYLTDRLTNESINFLDSIGKKPFFLYLSFYSVHTPIQSNEKYISKFKKKLASLNNPKSNTRKERKGITTLEQYNPNYASMVYAMDKNIGRLIQKLKEEGLYENTTLIFTSDNGGLTTIKNTKKRIAPTAVIPLRAGKGWLYEGGIRVPLLIKPAGYNEGIKIISEPVIGHDFFPTILSMAEIAYESNNLDGNDISPLITGKGNFENRDLFWYYPHYHGSAWSPGAAIRHQNWKLIQFYETGKKELYNLKYDISEINDLSSKYSDKVKQLENRLQKLQKKTSAKKILLRSSVESQIR</sequence>
<keyword evidence="6" id="KW-0106">Calcium</keyword>
<feature type="domain" description="Sulfatase N-terminal" evidence="9">
    <location>
        <begin position="22"/>
        <end position="361"/>
    </location>
</feature>
<reference evidence="10" key="1">
    <citation type="submission" date="2021-12" db="EMBL/GenBank/DDBJ databases">
        <title>Description of Gramella crocea sp. nov., a new bacterium isolated from activated sludge.</title>
        <authorList>
            <person name="Zhang X."/>
        </authorList>
    </citation>
    <scope>NUCLEOTIDE SEQUENCE</scope>
    <source>
        <strain evidence="10">YB25</strain>
    </source>
</reference>
<evidence type="ECO:0000313" key="11">
    <source>
        <dbReference type="Proteomes" id="UP001139344"/>
    </source>
</evidence>
<evidence type="ECO:0000256" key="8">
    <source>
        <dbReference type="SAM" id="SignalP"/>
    </source>
</evidence>
<dbReference type="GO" id="GO:0004065">
    <property type="term" value="F:arylsulfatase activity"/>
    <property type="evidence" value="ECO:0007669"/>
    <property type="project" value="TreeGrafter"/>
</dbReference>
<dbReference type="RefSeq" id="WP_240099916.1">
    <property type="nucleotide sequence ID" value="NZ_JAJSON010000025.1"/>
</dbReference>
<evidence type="ECO:0000256" key="2">
    <source>
        <dbReference type="ARBA" id="ARBA00008779"/>
    </source>
</evidence>
<gene>
    <name evidence="10" type="ORF">LU635_12970</name>
</gene>
<dbReference type="InterPro" id="IPR024607">
    <property type="entry name" value="Sulfatase_CS"/>
</dbReference>
<evidence type="ECO:0000256" key="6">
    <source>
        <dbReference type="ARBA" id="ARBA00022837"/>
    </source>
</evidence>
<dbReference type="Pfam" id="PF00884">
    <property type="entry name" value="Sulfatase"/>
    <property type="match status" value="1"/>
</dbReference>
<dbReference type="AlphaFoldDB" id="A0A9X2A707"/>
<dbReference type="InterPro" id="IPR000917">
    <property type="entry name" value="Sulfatase_N"/>
</dbReference>
<protein>
    <submittedName>
        <fullName evidence="10">Sulfatase</fullName>
    </submittedName>
</protein>
<dbReference type="GO" id="GO:0046872">
    <property type="term" value="F:metal ion binding"/>
    <property type="evidence" value="ECO:0007669"/>
    <property type="project" value="UniProtKB-KW"/>
</dbReference>
<evidence type="ECO:0000256" key="1">
    <source>
        <dbReference type="ARBA" id="ARBA00001913"/>
    </source>
</evidence>
<dbReference type="PANTHER" id="PTHR42693:SF42">
    <property type="entry name" value="ARYLSULFATASE G"/>
    <property type="match status" value="1"/>
</dbReference>
<dbReference type="Gene3D" id="3.30.1120.10">
    <property type="match status" value="1"/>
</dbReference>
<evidence type="ECO:0000256" key="4">
    <source>
        <dbReference type="ARBA" id="ARBA00022729"/>
    </source>
</evidence>
<keyword evidence="4 8" id="KW-0732">Signal</keyword>
<evidence type="ECO:0000256" key="7">
    <source>
        <dbReference type="SAM" id="Coils"/>
    </source>
</evidence>
<comment type="caution">
    <text evidence="10">The sequence shown here is derived from an EMBL/GenBank/DDBJ whole genome shotgun (WGS) entry which is preliminary data.</text>
</comment>
<dbReference type="EMBL" id="JAJSON010000025">
    <property type="protein sequence ID" value="MCG9972555.1"/>
    <property type="molecule type" value="Genomic_DNA"/>
</dbReference>
<dbReference type="CDD" id="cd16144">
    <property type="entry name" value="ARS_like"/>
    <property type="match status" value="1"/>
</dbReference>
<keyword evidence="3" id="KW-0479">Metal-binding</keyword>
<feature type="chain" id="PRO_5040834238" evidence="8">
    <location>
        <begin position="20"/>
        <end position="476"/>
    </location>
</feature>
<keyword evidence="11" id="KW-1185">Reference proteome</keyword>
<evidence type="ECO:0000313" key="10">
    <source>
        <dbReference type="EMBL" id="MCG9972555.1"/>
    </source>
</evidence>
<proteinExistence type="inferred from homology"/>
<comment type="cofactor">
    <cofactor evidence="1">
        <name>Ca(2+)</name>
        <dbReference type="ChEBI" id="CHEBI:29108"/>
    </cofactor>
</comment>
<organism evidence="10 11">
    <name type="scientific">Christiangramia crocea</name>
    <dbReference type="NCBI Taxonomy" id="2904124"/>
    <lineage>
        <taxon>Bacteria</taxon>
        <taxon>Pseudomonadati</taxon>
        <taxon>Bacteroidota</taxon>
        <taxon>Flavobacteriia</taxon>
        <taxon>Flavobacteriales</taxon>
        <taxon>Flavobacteriaceae</taxon>
        <taxon>Christiangramia</taxon>
    </lineage>
</organism>
<evidence type="ECO:0000256" key="3">
    <source>
        <dbReference type="ARBA" id="ARBA00022723"/>
    </source>
</evidence>
<keyword evidence="5" id="KW-0378">Hydrolase</keyword>
<feature type="coiled-coil region" evidence="7">
    <location>
        <begin position="432"/>
        <end position="466"/>
    </location>
</feature>